<dbReference type="EMBL" id="JAFBEE010000031">
    <property type="protein sequence ID" value="MBM7616309.1"/>
    <property type="molecule type" value="Genomic_DNA"/>
</dbReference>
<comment type="caution">
    <text evidence="2">The sequence shown here is derived from an EMBL/GenBank/DDBJ whole genome shotgun (WGS) entry which is preliminary data.</text>
</comment>
<dbReference type="Proteomes" id="UP001314796">
    <property type="component" value="Unassembled WGS sequence"/>
</dbReference>
<evidence type="ECO:0000313" key="2">
    <source>
        <dbReference type="EMBL" id="MBM7616309.1"/>
    </source>
</evidence>
<accession>A0ABS2NTJ9</accession>
<keyword evidence="3" id="KW-1185">Reference proteome</keyword>
<evidence type="ECO:0000256" key="1">
    <source>
        <dbReference type="SAM" id="Coils"/>
    </source>
</evidence>
<proteinExistence type="predicted"/>
<evidence type="ECO:0000313" key="3">
    <source>
        <dbReference type="Proteomes" id="UP001314796"/>
    </source>
</evidence>
<gene>
    <name evidence="2" type="ORF">JOC73_002891</name>
</gene>
<evidence type="ECO:0008006" key="4">
    <source>
        <dbReference type="Google" id="ProtNLM"/>
    </source>
</evidence>
<protein>
    <recommendedName>
        <fullName evidence="4">Recombinase zinc beta ribbon domain-containing protein</fullName>
    </recommendedName>
</protein>
<keyword evidence="1" id="KW-0175">Coiled coil</keyword>
<feature type="coiled-coil region" evidence="1">
    <location>
        <begin position="129"/>
        <end position="156"/>
    </location>
</feature>
<sequence>MGYSCFEIPQYKRSYSTRISNYPFKGLLKCSSCEDKNKSIYLSGNYYSCSTNKCTRIKKEVLINALLRRLLEDILDEERIKLIISDLKKNLEKDIKTKRSKLYKNQKDKESNLLGLITDPRNTTISEILKELIDNEKRIIEEISNLEDRLSNLDNVLVETAKIRELGSNQYIIINYLINELPLDSLQERLHSFIEQIELCGSTKQYNTKEIGYGR</sequence>
<reference evidence="2 3" key="1">
    <citation type="submission" date="2021-01" db="EMBL/GenBank/DDBJ databases">
        <title>Genomic Encyclopedia of Type Strains, Phase IV (KMG-IV): sequencing the most valuable type-strain genomes for metagenomic binning, comparative biology and taxonomic classification.</title>
        <authorList>
            <person name="Goeker M."/>
        </authorList>
    </citation>
    <scope>NUCLEOTIDE SEQUENCE [LARGE SCALE GENOMIC DNA]</scope>
    <source>
        <strain evidence="2 3">DSM 25890</strain>
    </source>
</reference>
<organism evidence="2 3">
    <name type="scientific">Alkaliphilus hydrothermalis</name>
    <dbReference type="NCBI Taxonomy" id="1482730"/>
    <lineage>
        <taxon>Bacteria</taxon>
        <taxon>Bacillati</taxon>
        <taxon>Bacillota</taxon>
        <taxon>Clostridia</taxon>
        <taxon>Peptostreptococcales</taxon>
        <taxon>Natronincolaceae</taxon>
        <taxon>Alkaliphilus</taxon>
    </lineage>
</organism>
<name>A0ABS2NTJ9_9FIRM</name>